<reference evidence="4" key="1">
    <citation type="submission" date="2010-08" db="EMBL/GenBank/DDBJ databases">
        <authorList>
            <consortium name="Caenorhabditis japonica Sequencing Consortium"/>
            <person name="Wilson R.K."/>
        </authorList>
    </citation>
    <scope>NUCLEOTIDE SEQUENCE [LARGE SCALE GENOMIC DNA]</scope>
    <source>
        <strain evidence="4">DF5081</strain>
    </source>
</reference>
<name>A0A8R1EPV3_CAEJA</name>
<evidence type="ECO:0000259" key="2">
    <source>
        <dbReference type="Pfam" id="PF11427"/>
    </source>
</evidence>
<evidence type="ECO:0000313" key="3">
    <source>
        <dbReference type="EnsemblMetazoa" id="CJA40090.1"/>
    </source>
</evidence>
<dbReference type="SUPFAM" id="SSF46689">
    <property type="entry name" value="Homeodomain-like"/>
    <property type="match status" value="1"/>
</dbReference>
<dbReference type="InterPro" id="IPR025898">
    <property type="entry name" value="Tc3_transposase_DNA-bd_dom"/>
</dbReference>
<dbReference type="GO" id="GO:0005634">
    <property type="term" value="C:nucleus"/>
    <property type="evidence" value="ECO:0007669"/>
    <property type="project" value="UniProtKB-SubCell"/>
</dbReference>
<evidence type="ECO:0000313" key="4">
    <source>
        <dbReference type="Proteomes" id="UP000005237"/>
    </source>
</evidence>
<keyword evidence="4" id="KW-1185">Reference proteome</keyword>
<proteinExistence type="predicted"/>
<dbReference type="Gene3D" id="1.10.10.60">
    <property type="entry name" value="Homeodomain-like"/>
    <property type="match status" value="1"/>
</dbReference>
<dbReference type="AlphaFoldDB" id="A0A8R1EPV3"/>
<reference evidence="3" key="2">
    <citation type="submission" date="2022-06" db="UniProtKB">
        <authorList>
            <consortium name="EnsemblMetazoa"/>
        </authorList>
    </citation>
    <scope>IDENTIFICATION</scope>
    <source>
        <strain evidence="3">DF5081</strain>
    </source>
</reference>
<dbReference type="Pfam" id="PF11427">
    <property type="entry name" value="HTH_Tnp_Tc3_1"/>
    <property type="match status" value="1"/>
</dbReference>
<evidence type="ECO:0000256" key="1">
    <source>
        <dbReference type="ARBA" id="ARBA00004123"/>
    </source>
</evidence>
<comment type="subcellular location">
    <subcellularLocation>
        <location evidence="1">Nucleus</location>
    </subcellularLocation>
</comment>
<feature type="domain" description="Tc3 transposase DNA binding" evidence="2">
    <location>
        <begin position="3"/>
        <end position="52"/>
    </location>
</feature>
<dbReference type="InterPro" id="IPR009057">
    <property type="entry name" value="Homeodomain-like_sf"/>
</dbReference>
<organism evidence="3 4">
    <name type="scientific">Caenorhabditis japonica</name>
    <dbReference type="NCBI Taxonomy" id="281687"/>
    <lineage>
        <taxon>Eukaryota</taxon>
        <taxon>Metazoa</taxon>
        <taxon>Ecdysozoa</taxon>
        <taxon>Nematoda</taxon>
        <taxon>Chromadorea</taxon>
        <taxon>Rhabditida</taxon>
        <taxon>Rhabditina</taxon>
        <taxon>Rhabditomorpha</taxon>
        <taxon>Rhabditoidea</taxon>
        <taxon>Rhabditidae</taxon>
        <taxon>Peloderinae</taxon>
        <taxon>Caenorhabditis</taxon>
    </lineage>
</organism>
<sequence>MGRGKTLTMPERAQVDLMVKLNMSISLMSPRIHFSRTLNDCYMSDPVAYGTSKSTGSARKCYLTLISDRFLNMDVKSSILVLSLCPRL</sequence>
<accession>A0A8R1EPV3</accession>
<dbReference type="Proteomes" id="UP000005237">
    <property type="component" value="Unassembled WGS sequence"/>
</dbReference>
<dbReference type="EnsemblMetazoa" id="CJA40090.1">
    <property type="protein sequence ID" value="CJA40090.1"/>
    <property type="gene ID" value="WBGene00215938"/>
</dbReference>
<protein>
    <submittedName>
        <fullName evidence="3">HTH_Tnp_Tc3_1 domain-containing protein</fullName>
    </submittedName>
</protein>
<dbReference type="GO" id="GO:0003677">
    <property type="term" value="F:DNA binding"/>
    <property type="evidence" value="ECO:0007669"/>
    <property type="project" value="InterPro"/>
</dbReference>